<dbReference type="RefSeq" id="WP_123926342.1">
    <property type="nucleotide sequence ID" value="NZ_JBPSDP010000003.1"/>
</dbReference>
<organism evidence="2 3">
    <name type="scientific">Gordonia oryzae</name>
    <dbReference type="NCBI Taxonomy" id="2487349"/>
    <lineage>
        <taxon>Bacteria</taxon>
        <taxon>Bacillati</taxon>
        <taxon>Actinomycetota</taxon>
        <taxon>Actinomycetes</taxon>
        <taxon>Mycobacteriales</taxon>
        <taxon>Gordoniaceae</taxon>
        <taxon>Gordonia</taxon>
    </lineage>
</organism>
<dbReference type="EMBL" id="RKMH01000003">
    <property type="protein sequence ID" value="RPA65402.1"/>
    <property type="molecule type" value="Genomic_DNA"/>
</dbReference>
<accession>A0A3N4GRG9</accession>
<name>A0A3N4GRG9_9ACTN</name>
<comment type="caution">
    <text evidence="2">The sequence shown here is derived from an EMBL/GenBank/DDBJ whole genome shotgun (WGS) entry which is preliminary data.</text>
</comment>
<dbReference type="InterPro" id="IPR025159">
    <property type="entry name" value="AbiEi_N"/>
</dbReference>
<proteinExistence type="predicted"/>
<sequence length="317" mass="34991">MTVAPPDTARLDYLLASQDGVVTRGQVIDCGFSAAFVRRMVRRREWATVFPGVYVDHTGPLTARQRQWSALLDAFPAALSHSSAILDGDVAPTQPVHIVVDRQRRVTRRRGVVVHYGSRLDDRVLWHARPPRVRIEEAVLDVVDASSSAARVIACLADAVQARRTTADRLLAALRRRPRIAHRRFVEGVLRDIRDGTCSVLEHGYLTKVERAHGLPAPIRQAPTTVGRRGLRDVEYVDFGLVVELDGRLGHDGPVARDRDLERDLDAAVHGDRLTLRLGWGQVYERPCATATKIACALHARGWRGTVAGCPACPSSP</sequence>
<gene>
    <name evidence="2" type="ORF">EF294_05315</name>
</gene>
<dbReference type="Pfam" id="PF13338">
    <property type="entry name" value="AbiEi_4"/>
    <property type="match status" value="1"/>
</dbReference>
<dbReference type="AlphaFoldDB" id="A0A3N4GRG9"/>
<evidence type="ECO:0000313" key="3">
    <source>
        <dbReference type="Proteomes" id="UP000267536"/>
    </source>
</evidence>
<protein>
    <recommendedName>
        <fullName evidence="1">AbiEi antitoxin N-terminal domain-containing protein</fullName>
    </recommendedName>
</protein>
<dbReference type="OrthoDB" id="5146042at2"/>
<feature type="domain" description="AbiEi antitoxin N-terminal" evidence="1">
    <location>
        <begin position="10"/>
        <end position="55"/>
    </location>
</feature>
<reference evidence="2 3" key="1">
    <citation type="submission" date="2018-11" db="EMBL/GenBank/DDBJ databases">
        <title>Draft genome sequence of Gordonia sp. RS15-1S isolated from rice stems.</title>
        <authorList>
            <person name="Muangham S."/>
        </authorList>
    </citation>
    <scope>NUCLEOTIDE SEQUENCE [LARGE SCALE GENOMIC DNA]</scope>
    <source>
        <strain evidence="2 3">RS15-1S</strain>
    </source>
</reference>
<keyword evidence="3" id="KW-1185">Reference proteome</keyword>
<evidence type="ECO:0000313" key="2">
    <source>
        <dbReference type="EMBL" id="RPA65402.1"/>
    </source>
</evidence>
<dbReference type="Proteomes" id="UP000267536">
    <property type="component" value="Unassembled WGS sequence"/>
</dbReference>
<evidence type="ECO:0000259" key="1">
    <source>
        <dbReference type="Pfam" id="PF13338"/>
    </source>
</evidence>